<dbReference type="PANTHER" id="PTHR11557:SF0">
    <property type="entry name" value="PORPHOBILINOGEN DEAMINASE"/>
    <property type="match status" value="1"/>
</dbReference>
<comment type="function">
    <text evidence="1 8">Tetrapolymerization of the monopyrrole PBG into the hydroxymethylbilane pre-uroporphyrinogen in several discrete steps.</text>
</comment>
<feature type="domain" description="Porphobilinogen deaminase N-terminal" evidence="9">
    <location>
        <begin position="6"/>
        <end position="210"/>
    </location>
</feature>
<evidence type="ECO:0000256" key="7">
    <source>
        <dbReference type="ARBA" id="ARBA00048169"/>
    </source>
</evidence>
<protein>
    <recommendedName>
        <fullName evidence="8">Porphobilinogen deaminase</fullName>
        <shortName evidence="8">PBG</shortName>
        <ecNumber evidence="8">2.5.1.61</ecNumber>
    </recommendedName>
    <alternativeName>
        <fullName evidence="8">Hydroxymethylbilane synthase</fullName>
        <shortName evidence="8">HMBS</shortName>
    </alternativeName>
    <alternativeName>
        <fullName evidence="8">Pre-uroporphyrinogen synthase</fullName>
    </alternativeName>
</protein>
<dbReference type="CDD" id="cd13646">
    <property type="entry name" value="PBP2_EcHMBS_like"/>
    <property type="match status" value="1"/>
</dbReference>
<sequence length="301" mass="32317">MRLVYATRKSALALAQCRAVVAQLKAIHPNVDFVEEQVVTSGDKIQDRPLSEIGGKGLFVKEIEERLLDERADFAVHSIKDVPGIVPPGLALVCVPRREDPRDVLVAPRHGGLEALPSGARVGTSSLRRMVALKAARPDLNVVPLRGNVDTRLRKVDAGEVDAIVLARAGLVRLGLEARATEVLEPDVSIPAVGQGALGLESREEDEATRAYLAPLHDAETGICVAVERGVMIAVEGDCRTPIAAYAVRTESGRLHVRAFIARPDGSSCRKTERTLQWPTSEADAATLGQDIGHHLLAQIS</sequence>
<evidence type="ECO:0000313" key="12">
    <source>
        <dbReference type="Proteomes" id="UP001379533"/>
    </source>
</evidence>
<dbReference type="InterPro" id="IPR022419">
    <property type="entry name" value="Porphobilin_deaminase_cofac_BS"/>
</dbReference>
<comment type="subunit">
    <text evidence="4 8">Monomer.</text>
</comment>
<reference evidence="11 12" key="1">
    <citation type="submission" date="2021-12" db="EMBL/GenBank/DDBJ databases">
        <title>Discovery of the Pendulisporaceae a myxobacterial family with distinct sporulation behavior and unique specialized metabolism.</title>
        <authorList>
            <person name="Garcia R."/>
            <person name="Popoff A."/>
            <person name="Bader C.D."/>
            <person name="Loehr J."/>
            <person name="Walesch S."/>
            <person name="Walt C."/>
            <person name="Boldt J."/>
            <person name="Bunk B."/>
            <person name="Haeckl F.J.F.P.J."/>
            <person name="Gunesch A.P."/>
            <person name="Birkelbach J."/>
            <person name="Nuebel U."/>
            <person name="Pietschmann T."/>
            <person name="Bach T."/>
            <person name="Mueller R."/>
        </authorList>
    </citation>
    <scope>NUCLEOTIDE SEQUENCE [LARGE SCALE GENOMIC DNA]</scope>
    <source>
        <strain evidence="11 12">MSr12523</strain>
    </source>
</reference>
<dbReference type="SUPFAM" id="SSF53850">
    <property type="entry name" value="Periplasmic binding protein-like II"/>
    <property type="match status" value="1"/>
</dbReference>
<evidence type="ECO:0000256" key="4">
    <source>
        <dbReference type="ARBA" id="ARBA00011245"/>
    </source>
</evidence>
<evidence type="ECO:0000256" key="2">
    <source>
        <dbReference type="ARBA" id="ARBA00004735"/>
    </source>
</evidence>
<dbReference type="NCBIfam" id="TIGR00212">
    <property type="entry name" value="hemC"/>
    <property type="match status" value="1"/>
</dbReference>
<dbReference type="Gene3D" id="3.40.190.10">
    <property type="entry name" value="Periplasmic binding protein-like II"/>
    <property type="match status" value="2"/>
</dbReference>
<feature type="modified residue" description="S-(dipyrrolylmethanemethyl)cysteine" evidence="8">
    <location>
        <position position="239"/>
    </location>
</feature>
<dbReference type="PIRSF" id="PIRSF001438">
    <property type="entry name" value="4pyrrol_synth_OHMeBilane_synth"/>
    <property type="match status" value="1"/>
</dbReference>
<evidence type="ECO:0000259" key="10">
    <source>
        <dbReference type="Pfam" id="PF03900"/>
    </source>
</evidence>
<comment type="cofactor">
    <cofactor evidence="8">
        <name>dipyrromethane</name>
        <dbReference type="ChEBI" id="CHEBI:60342"/>
    </cofactor>
    <text evidence="8">Binds 1 dipyrromethane group covalently.</text>
</comment>
<evidence type="ECO:0000259" key="9">
    <source>
        <dbReference type="Pfam" id="PF01379"/>
    </source>
</evidence>
<dbReference type="GO" id="GO:0004418">
    <property type="term" value="F:hydroxymethylbilane synthase activity"/>
    <property type="evidence" value="ECO:0007669"/>
    <property type="project" value="UniProtKB-EC"/>
</dbReference>
<keyword evidence="6 8" id="KW-0627">Porphyrin biosynthesis</keyword>
<evidence type="ECO:0000256" key="3">
    <source>
        <dbReference type="ARBA" id="ARBA00005638"/>
    </source>
</evidence>
<dbReference type="Pfam" id="PF03900">
    <property type="entry name" value="Porphobil_deamC"/>
    <property type="match status" value="1"/>
</dbReference>
<comment type="miscellaneous">
    <text evidence="8">The porphobilinogen subunits are added to the dipyrromethane group.</text>
</comment>
<organism evidence="11 12">
    <name type="scientific">Pendulispora brunnea</name>
    <dbReference type="NCBI Taxonomy" id="2905690"/>
    <lineage>
        <taxon>Bacteria</taxon>
        <taxon>Pseudomonadati</taxon>
        <taxon>Myxococcota</taxon>
        <taxon>Myxococcia</taxon>
        <taxon>Myxococcales</taxon>
        <taxon>Sorangiineae</taxon>
        <taxon>Pendulisporaceae</taxon>
        <taxon>Pendulispora</taxon>
    </lineage>
</organism>
<dbReference type="EMBL" id="CP089982">
    <property type="protein sequence ID" value="WXA92815.1"/>
    <property type="molecule type" value="Genomic_DNA"/>
</dbReference>
<evidence type="ECO:0000256" key="8">
    <source>
        <dbReference type="HAMAP-Rule" id="MF_00260"/>
    </source>
</evidence>
<gene>
    <name evidence="8 11" type="primary">hemC</name>
    <name evidence="11" type="ORF">LZC95_41005</name>
</gene>
<name>A0ABZ2K5H5_9BACT</name>
<dbReference type="Gene3D" id="3.30.160.40">
    <property type="entry name" value="Porphobilinogen deaminase, C-terminal domain"/>
    <property type="match status" value="1"/>
</dbReference>
<dbReference type="SUPFAM" id="SSF54782">
    <property type="entry name" value="Porphobilinogen deaminase (hydroxymethylbilane synthase), C-terminal domain"/>
    <property type="match status" value="1"/>
</dbReference>
<comment type="catalytic activity">
    <reaction evidence="7 8">
        <text>4 porphobilinogen + H2O = hydroxymethylbilane + 4 NH4(+)</text>
        <dbReference type="Rhea" id="RHEA:13185"/>
        <dbReference type="ChEBI" id="CHEBI:15377"/>
        <dbReference type="ChEBI" id="CHEBI:28938"/>
        <dbReference type="ChEBI" id="CHEBI:57845"/>
        <dbReference type="ChEBI" id="CHEBI:58126"/>
        <dbReference type="EC" id="2.5.1.61"/>
    </reaction>
</comment>
<keyword evidence="5 8" id="KW-0808">Transferase</keyword>
<dbReference type="Pfam" id="PF01379">
    <property type="entry name" value="Porphobil_deam"/>
    <property type="match status" value="1"/>
</dbReference>
<dbReference type="PRINTS" id="PR00151">
    <property type="entry name" value="PORPHBDMNASE"/>
</dbReference>
<dbReference type="PROSITE" id="PS00533">
    <property type="entry name" value="PORPHOBILINOGEN_DEAM"/>
    <property type="match status" value="1"/>
</dbReference>
<dbReference type="EC" id="2.5.1.61" evidence="8"/>
<dbReference type="InterPro" id="IPR036803">
    <property type="entry name" value="Porphobilinogen_deaminase_C_sf"/>
</dbReference>
<dbReference type="InterPro" id="IPR022418">
    <property type="entry name" value="Porphobilinogen_deaminase_C"/>
</dbReference>
<feature type="domain" description="Porphobilinogen deaminase C-terminal" evidence="10">
    <location>
        <begin position="223"/>
        <end position="297"/>
    </location>
</feature>
<accession>A0ABZ2K5H5</accession>
<proteinExistence type="inferred from homology"/>
<dbReference type="RefSeq" id="WP_394843415.1">
    <property type="nucleotide sequence ID" value="NZ_CP089982.1"/>
</dbReference>
<evidence type="ECO:0000256" key="1">
    <source>
        <dbReference type="ARBA" id="ARBA00002869"/>
    </source>
</evidence>
<dbReference type="HAMAP" id="MF_00260">
    <property type="entry name" value="Porphobil_deam"/>
    <property type="match status" value="1"/>
</dbReference>
<dbReference type="Proteomes" id="UP001379533">
    <property type="component" value="Chromosome"/>
</dbReference>
<comment type="similarity">
    <text evidence="3 8">Belongs to the HMBS family.</text>
</comment>
<comment type="pathway">
    <text evidence="2">Porphyrin-containing compound metabolism; protoporphyrin-IX biosynthesis; coproporphyrinogen-III from 5-aminolevulinate: step 2/4.</text>
</comment>
<evidence type="ECO:0000256" key="6">
    <source>
        <dbReference type="ARBA" id="ARBA00023244"/>
    </source>
</evidence>
<dbReference type="PANTHER" id="PTHR11557">
    <property type="entry name" value="PORPHOBILINOGEN DEAMINASE"/>
    <property type="match status" value="1"/>
</dbReference>
<dbReference type="InterPro" id="IPR000860">
    <property type="entry name" value="HemC"/>
</dbReference>
<dbReference type="InterPro" id="IPR022417">
    <property type="entry name" value="Porphobilin_deaminase_N"/>
</dbReference>
<evidence type="ECO:0000256" key="5">
    <source>
        <dbReference type="ARBA" id="ARBA00022679"/>
    </source>
</evidence>
<keyword evidence="12" id="KW-1185">Reference proteome</keyword>
<evidence type="ECO:0000313" key="11">
    <source>
        <dbReference type="EMBL" id="WXA92815.1"/>
    </source>
</evidence>